<protein>
    <recommendedName>
        <fullName evidence="1">HAT C-terminal dimerisation domain-containing protein</fullName>
    </recommendedName>
</protein>
<dbReference type="EMBL" id="BMAT01002782">
    <property type="protein sequence ID" value="GFS14070.1"/>
    <property type="molecule type" value="Genomic_DNA"/>
</dbReference>
<proteinExistence type="predicted"/>
<dbReference type="InterPro" id="IPR008906">
    <property type="entry name" value="HATC_C_dom"/>
</dbReference>
<reference evidence="2 3" key="1">
    <citation type="journal article" date="2021" name="Elife">
        <title>Chloroplast acquisition without the gene transfer in kleptoplastic sea slugs, Plakobranchus ocellatus.</title>
        <authorList>
            <person name="Maeda T."/>
            <person name="Takahashi S."/>
            <person name="Yoshida T."/>
            <person name="Shimamura S."/>
            <person name="Takaki Y."/>
            <person name="Nagai Y."/>
            <person name="Toyoda A."/>
            <person name="Suzuki Y."/>
            <person name="Arimoto A."/>
            <person name="Ishii H."/>
            <person name="Satoh N."/>
            <person name="Nishiyama T."/>
            <person name="Hasebe M."/>
            <person name="Maruyama T."/>
            <person name="Minagawa J."/>
            <person name="Obokata J."/>
            <person name="Shigenobu S."/>
        </authorList>
    </citation>
    <scope>NUCLEOTIDE SEQUENCE [LARGE SCALE GENOMIC DNA]</scope>
</reference>
<dbReference type="Pfam" id="PF05699">
    <property type="entry name" value="Dimer_Tnp_hAT"/>
    <property type="match status" value="1"/>
</dbReference>
<accession>A0AAV4IVD2</accession>
<sequence>MAHKLHDMQMECVRKFVCCFMKPEHIPTNLQKLTIDSITDTSSHLPHKHIYIGYSKIKAPSKFMDKVLQGYMSAAQIMLKKLPTHNSTLVAFSAMDPDLTNDSVVMSNLEILGKKLDHFLTAEEKGPYKDEVRAYVNDKTLPPANDRVDKWWAQESVSSKYPILSKVTLAAFTVFHGPLVESAFSEMSRIINKQTNRMSVQMLNAYQTIKYELKASNSSALEFFRRKKTLKQTPSTPSYAGT</sequence>
<evidence type="ECO:0000259" key="1">
    <source>
        <dbReference type="Pfam" id="PF05699"/>
    </source>
</evidence>
<dbReference type="AlphaFoldDB" id="A0AAV4IVD2"/>
<dbReference type="GO" id="GO:0046983">
    <property type="term" value="F:protein dimerization activity"/>
    <property type="evidence" value="ECO:0007669"/>
    <property type="project" value="InterPro"/>
</dbReference>
<comment type="caution">
    <text evidence="2">The sequence shown here is derived from an EMBL/GenBank/DDBJ whole genome shotgun (WGS) entry which is preliminary data.</text>
</comment>
<dbReference type="InterPro" id="IPR012337">
    <property type="entry name" value="RNaseH-like_sf"/>
</dbReference>
<name>A0AAV4IVD2_9GAST</name>
<evidence type="ECO:0000313" key="3">
    <source>
        <dbReference type="Proteomes" id="UP000762676"/>
    </source>
</evidence>
<feature type="domain" description="HAT C-terminal dimerisation" evidence="1">
    <location>
        <begin position="134"/>
        <end position="212"/>
    </location>
</feature>
<dbReference type="SUPFAM" id="SSF53098">
    <property type="entry name" value="Ribonuclease H-like"/>
    <property type="match status" value="1"/>
</dbReference>
<keyword evidence="3" id="KW-1185">Reference proteome</keyword>
<evidence type="ECO:0000313" key="2">
    <source>
        <dbReference type="EMBL" id="GFS14070.1"/>
    </source>
</evidence>
<dbReference type="Proteomes" id="UP000762676">
    <property type="component" value="Unassembled WGS sequence"/>
</dbReference>
<organism evidence="2 3">
    <name type="scientific">Elysia marginata</name>
    <dbReference type="NCBI Taxonomy" id="1093978"/>
    <lineage>
        <taxon>Eukaryota</taxon>
        <taxon>Metazoa</taxon>
        <taxon>Spiralia</taxon>
        <taxon>Lophotrochozoa</taxon>
        <taxon>Mollusca</taxon>
        <taxon>Gastropoda</taxon>
        <taxon>Heterobranchia</taxon>
        <taxon>Euthyneura</taxon>
        <taxon>Panpulmonata</taxon>
        <taxon>Sacoglossa</taxon>
        <taxon>Placobranchoidea</taxon>
        <taxon>Plakobranchidae</taxon>
        <taxon>Elysia</taxon>
    </lineage>
</organism>
<gene>
    <name evidence="2" type="ORF">ElyMa_001413800</name>
</gene>